<proteinExistence type="predicted"/>
<dbReference type="GO" id="GO:0003677">
    <property type="term" value="F:DNA binding"/>
    <property type="evidence" value="ECO:0007669"/>
    <property type="project" value="InterPro"/>
</dbReference>
<dbReference type="GO" id="GO:0006310">
    <property type="term" value="P:DNA recombination"/>
    <property type="evidence" value="ECO:0007669"/>
    <property type="project" value="UniProtKB-KW"/>
</dbReference>
<dbReference type="PANTHER" id="PTHR30349:SF94">
    <property type="entry name" value="INTEGRASE_RECOMBINASE HI_1414-RELATED"/>
    <property type="match status" value="1"/>
</dbReference>
<feature type="domain" description="Tyr recombinase" evidence="3">
    <location>
        <begin position="21"/>
        <end position="194"/>
    </location>
</feature>
<evidence type="ECO:0000256" key="2">
    <source>
        <dbReference type="ARBA" id="ARBA00023172"/>
    </source>
</evidence>
<dbReference type="GO" id="GO:0015074">
    <property type="term" value="P:DNA integration"/>
    <property type="evidence" value="ECO:0007669"/>
    <property type="project" value="UniProtKB-KW"/>
</dbReference>
<dbReference type="RefSeq" id="WP_183462902.1">
    <property type="nucleotide sequence ID" value="NZ_CP050296.1"/>
</dbReference>
<dbReference type="SUPFAM" id="SSF56349">
    <property type="entry name" value="DNA breaking-rejoining enzymes"/>
    <property type="match status" value="1"/>
</dbReference>
<accession>A0A7G6SQ13</accession>
<evidence type="ECO:0000259" key="3">
    <source>
        <dbReference type="PROSITE" id="PS51898"/>
    </source>
</evidence>
<dbReference type="InterPro" id="IPR050090">
    <property type="entry name" value="Tyrosine_recombinase_XerCD"/>
</dbReference>
<dbReference type="EMBL" id="CP050296">
    <property type="protein sequence ID" value="QND56595.1"/>
    <property type="molecule type" value="Genomic_DNA"/>
</dbReference>
<evidence type="ECO:0000313" key="4">
    <source>
        <dbReference type="EMBL" id="QND56595.1"/>
    </source>
</evidence>
<keyword evidence="2" id="KW-0233">DNA recombination</keyword>
<evidence type="ECO:0000313" key="5">
    <source>
        <dbReference type="Proteomes" id="UP000515465"/>
    </source>
</evidence>
<evidence type="ECO:0000256" key="1">
    <source>
        <dbReference type="ARBA" id="ARBA00022908"/>
    </source>
</evidence>
<sequence>MESPLRRNPLTDLALKVKDNKRDRRLREGEFEKLLIAGRKTRNRMLIPIVRLALETAMRRGEILALRFRDVDIERCMATIQDSKNGHSRTIPLSSLAVAILETTIAVMNEKGKAQNARIFPLTPVAVRLAWDKLTKRAIIDDLHFHDLRHEAISRFFEKGLTVPEVASISGHRDIRMLLRYAHADKAQLAKKLQ</sequence>
<protein>
    <submittedName>
        <fullName evidence="4">Site-specific integrase</fullName>
    </submittedName>
</protein>
<dbReference type="Pfam" id="PF00589">
    <property type="entry name" value="Phage_integrase"/>
    <property type="match status" value="1"/>
</dbReference>
<dbReference type="Proteomes" id="UP000515465">
    <property type="component" value="Chromosome"/>
</dbReference>
<dbReference type="InterPro" id="IPR011010">
    <property type="entry name" value="DNA_brk_join_enz"/>
</dbReference>
<dbReference type="InterPro" id="IPR013762">
    <property type="entry name" value="Integrase-like_cat_sf"/>
</dbReference>
<dbReference type="CDD" id="cd00796">
    <property type="entry name" value="INT_Rci_Hp1_C"/>
    <property type="match status" value="1"/>
</dbReference>
<name>A0A7G6SQ13_9HYPH</name>
<gene>
    <name evidence="4" type="ORF">HB778_08205</name>
</gene>
<dbReference type="PANTHER" id="PTHR30349">
    <property type="entry name" value="PHAGE INTEGRASE-RELATED"/>
    <property type="match status" value="1"/>
</dbReference>
<reference evidence="5" key="1">
    <citation type="journal article" date="2020" name="Mol. Plant Microbe">
        <title>Rhizobial microsymbionts of the narrowly endemic Oxytropis species growing in Kamchatka are characterized by significant genetic diversity and possess a set of genes that are associated with T3SS and T6SS secretion systems and can affect the development of symbiosis.</title>
        <authorList>
            <person name="Safronova V."/>
            <person name="Guro P."/>
            <person name="Sazanova A."/>
            <person name="Kuznetsova I."/>
            <person name="Belimov A."/>
            <person name="Yakubov V."/>
            <person name="Chirak E."/>
            <person name="Afonin A."/>
            <person name="Gogolev Y."/>
            <person name="Andronov E."/>
            <person name="Tikhonovich I."/>
        </authorList>
    </citation>
    <scope>NUCLEOTIDE SEQUENCE [LARGE SCALE GENOMIC DNA]</scope>
    <source>
        <strain evidence="5">583</strain>
    </source>
</reference>
<dbReference type="Gene3D" id="1.10.443.10">
    <property type="entry name" value="Intergrase catalytic core"/>
    <property type="match status" value="1"/>
</dbReference>
<dbReference type="AlphaFoldDB" id="A0A7G6SQ13"/>
<organism evidence="4 5">
    <name type="scientific">Mesorhizobium huakuii</name>
    <dbReference type="NCBI Taxonomy" id="28104"/>
    <lineage>
        <taxon>Bacteria</taxon>
        <taxon>Pseudomonadati</taxon>
        <taxon>Pseudomonadota</taxon>
        <taxon>Alphaproteobacteria</taxon>
        <taxon>Hyphomicrobiales</taxon>
        <taxon>Phyllobacteriaceae</taxon>
        <taxon>Mesorhizobium</taxon>
    </lineage>
</organism>
<dbReference type="PROSITE" id="PS51898">
    <property type="entry name" value="TYR_RECOMBINASE"/>
    <property type="match status" value="1"/>
</dbReference>
<dbReference type="InterPro" id="IPR002104">
    <property type="entry name" value="Integrase_catalytic"/>
</dbReference>
<keyword evidence="1" id="KW-0229">DNA integration</keyword>